<sequence length="111" mass="11899">MVVPKPRKQTPIGYQVCFAGKTMLVAGDNMGLGFEIEVKYPGPGDEVPVTSCDLADPCRLGEETAVWVTVLSTALMAVVLLPNGYRMVQKDTGTPVQKAANEKATWDAARS</sequence>
<feature type="compositionally biased region" description="Basic and acidic residues" evidence="1">
    <location>
        <begin position="100"/>
        <end position="111"/>
    </location>
</feature>
<reference evidence="2" key="1">
    <citation type="submission" date="2017-09" db="EMBL/GenBank/DDBJ databases">
        <title>Polyketide synthases of a Diaporthe helianthi virulent isolate.</title>
        <authorList>
            <person name="Baroncelli R."/>
        </authorList>
    </citation>
    <scope>NUCLEOTIDE SEQUENCE [LARGE SCALE GENOMIC DNA]</scope>
    <source>
        <strain evidence="2">7/96</strain>
    </source>
</reference>
<protein>
    <submittedName>
        <fullName evidence="2">Uncharacterized protein</fullName>
    </submittedName>
</protein>
<proteinExistence type="predicted"/>
<dbReference type="EMBL" id="MAVT02000877">
    <property type="protein sequence ID" value="POS73020.1"/>
    <property type="molecule type" value="Genomic_DNA"/>
</dbReference>
<evidence type="ECO:0000313" key="3">
    <source>
        <dbReference type="Proteomes" id="UP000094444"/>
    </source>
</evidence>
<evidence type="ECO:0000256" key="1">
    <source>
        <dbReference type="SAM" id="MobiDB-lite"/>
    </source>
</evidence>
<accession>A0A2P5HRX8</accession>
<feature type="region of interest" description="Disordered" evidence="1">
    <location>
        <begin position="92"/>
        <end position="111"/>
    </location>
</feature>
<dbReference type="AlphaFoldDB" id="A0A2P5HRX8"/>
<dbReference type="InParanoid" id="A0A2P5HRX8"/>
<dbReference type="Proteomes" id="UP000094444">
    <property type="component" value="Unassembled WGS sequence"/>
</dbReference>
<organism evidence="2 3">
    <name type="scientific">Diaporthe helianthi</name>
    <dbReference type="NCBI Taxonomy" id="158607"/>
    <lineage>
        <taxon>Eukaryota</taxon>
        <taxon>Fungi</taxon>
        <taxon>Dikarya</taxon>
        <taxon>Ascomycota</taxon>
        <taxon>Pezizomycotina</taxon>
        <taxon>Sordariomycetes</taxon>
        <taxon>Sordariomycetidae</taxon>
        <taxon>Diaporthales</taxon>
        <taxon>Diaporthaceae</taxon>
        <taxon>Diaporthe</taxon>
    </lineage>
</organism>
<evidence type="ECO:0000313" key="2">
    <source>
        <dbReference type="EMBL" id="POS73020.1"/>
    </source>
</evidence>
<name>A0A2P5HRX8_DIAHE</name>
<comment type="caution">
    <text evidence="2">The sequence shown here is derived from an EMBL/GenBank/DDBJ whole genome shotgun (WGS) entry which is preliminary data.</text>
</comment>
<gene>
    <name evidence="2" type="ORF">DHEL01_v208583</name>
</gene>
<keyword evidence="3" id="KW-1185">Reference proteome</keyword>